<dbReference type="PRINTS" id="PR00080">
    <property type="entry name" value="SDRFAMILY"/>
</dbReference>
<feature type="domain" description="Ketoreductase" evidence="3">
    <location>
        <begin position="6"/>
        <end position="190"/>
    </location>
</feature>
<protein>
    <submittedName>
        <fullName evidence="4">Dehydrogenases with different specificities (Related to short-chain alcohol dehydrogenases)</fullName>
    </submittedName>
</protein>
<evidence type="ECO:0000259" key="3">
    <source>
        <dbReference type="SMART" id="SM00822"/>
    </source>
</evidence>
<dbReference type="InterPro" id="IPR002347">
    <property type="entry name" value="SDR_fam"/>
</dbReference>
<evidence type="ECO:0000313" key="4">
    <source>
        <dbReference type="EMBL" id="CAM77120.1"/>
    </source>
</evidence>
<keyword evidence="2" id="KW-0560">Oxidoreductase</keyword>
<dbReference type="SUPFAM" id="SSF51735">
    <property type="entry name" value="NAD(P)-binding Rossmann-fold domains"/>
    <property type="match status" value="1"/>
</dbReference>
<organism evidence="4">
    <name type="scientific">Magnetospirillum gryphiswaldense</name>
    <dbReference type="NCBI Taxonomy" id="55518"/>
    <lineage>
        <taxon>Bacteria</taxon>
        <taxon>Pseudomonadati</taxon>
        <taxon>Pseudomonadota</taxon>
        <taxon>Alphaproteobacteria</taxon>
        <taxon>Rhodospirillales</taxon>
        <taxon>Rhodospirillaceae</taxon>
        <taxon>Magnetospirillum</taxon>
    </lineage>
</organism>
<dbReference type="SMART" id="SM00822">
    <property type="entry name" value="PKS_KR"/>
    <property type="match status" value="1"/>
</dbReference>
<dbReference type="InterPro" id="IPR036291">
    <property type="entry name" value="NAD(P)-bd_dom_sf"/>
</dbReference>
<reference evidence="4" key="1">
    <citation type="journal article" date="2007" name="J. Bacteriol.">
        <title>Comparative genome analysis of four magnetotactic bacteria reveals a complex set of group-specific genes implicated in magnetosome biomineralization and function.</title>
        <authorList>
            <person name="Richter M."/>
            <person name="Kube M."/>
            <person name="Bazylinski D.A."/>
            <person name="Lombardot T."/>
            <person name="Gloeckner F.O."/>
            <person name="Reinhardt R."/>
            <person name="Schueler D."/>
        </authorList>
    </citation>
    <scope>NUCLEOTIDE SEQUENCE</scope>
    <source>
        <strain evidence="4">MSR-1</strain>
    </source>
</reference>
<dbReference type="PANTHER" id="PTHR48107:SF7">
    <property type="entry name" value="RE15974P"/>
    <property type="match status" value="1"/>
</dbReference>
<sequence>MILTGKVALVLGASRSMGRLFALDLASQGAAVAVHYNSPSSRTDAQAVVAEIDARGGKAALFQADMTQLDQLSGLFDGVEEEFGGIDIVVNTAGKIIKKPVAEVTEAEFDDLHAVNNKAAFFTLGEAARRLRDQGRIVSVSTSLTAATTGLYSAYAGGKAALEAYTRALAKEIGGRGITVNVLCPGPLDTPFFHANASPEAVTMAKAMSVTGQLGDIRDLVGLVRLLVSPEGRWITGQAILINGGMVAR</sequence>
<dbReference type="PRINTS" id="PR00081">
    <property type="entry name" value="GDHRDH"/>
</dbReference>
<dbReference type="EMBL" id="CU459003">
    <property type="protein sequence ID" value="CAM77120.1"/>
    <property type="molecule type" value="Genomic_DNA"/>
</dbReference>
<dbReference type="FunFam" id="3.40.50.720:FF:000084">
    <property type="entry name" value="Short-chain dehydrogenase reductase"/>
    <property type="match status" value="1"/>
</dbReference>
<proteinExistence type="inferred from homology"/>
<dbReference type="RefSeq" id="WP_106002576.1">
    <property type="nucleotide sequence ID" value="NZ_CP027527.1"/>
</dbReference>
<accession>A4U2L3</accession>
<name>A4U2L3_9PROT</name>
<evidence type="ECO:0000256" key="2">
    <source>
        <dbReference type="ARBA" id="ARBA00023002"/>
    </source>
</evidence>
<evidence type="ECO:0000256" key="1">
    <source>
        <dbReference type="ARBA" id="ARBA00006484"/>
    </source>
</evidence>
<dbReference type="GO" id="GO:0016614">
    <property type="term" value="F:oxidoreductase activity, acting on CH-OH group of donors"/>
    <property type="evidence" value="ECO:0007669"/>
    <property type="project" value="UniProtKB-ARBA"/>
</dbReference>
<dbReference type="InterPro" id="IPR057326">
    <property type="entry name" value="KR_dom"/>
</dbReference>
<dbReference type="Gene3D" id="3.40.50.720">
    <property type="entry name" value="NAD(P)-binding Rossmann-like Domain"/>
    <property type="match status" value="1"/>
</dbReference>
<comment type="similarity">
    <text evidence="1">Belongs to the short-chain dehydrogenases/reductases (SDR) family.</text>
</comment>
<dbReference type="PANTHER" id="PTHR48107">
    <property type="entry name" value="NADPH-DEPENDENT ALDEHYDE REDUCTASE-LIKE PROTEIN, CHLOROPLASTIC-RELATED"/>
    <property type="match status" value="1"/>
</dbReference>
<dbReference type="Pfam" id="PF13561">
    <property type="entry name" value="adh_short_C2"/>
    <property type="match status" value="1"/>
</dbReference>
<dbReference type="AlphaFoldDB" id="A4U2L3"/>
<gene>
    <name evidence="4" type="ORF">MGR_1831</name>
</gene>